<gene>
    <name evidence="2" type="ORF">CVT24_012439</name>
</gene>
<dbReference type="InParanoid" id="A0A409YJ85"/>
<reference evidence="2 3" key="1">
    <citation type="journal article" date="2018" name="Evol. Lett.">
        <title>Horizontal gene cluster transfer increased hallucinogenic mushroom diversity.</title>
        <authorList>
            <person name="Reynolds H.T."/>
            <person name="Vijayakumar V."/>
            <person name="Gluck-Thaler E."/>
            <person name="Korotkin H.B."/>
            <person name="Matheny P.B."/>
            <person name="Slot J.C."/>
        </authorList>
    </citation>
    <scope>NUCLEOTIDE SEQUENCE [LARGE SCALE GENOMIC DNA]</scope>
    <source>
        <strain evidence="2 3">2629</strain>
    </source>
</reference>
<organism evidence="2 3">
    <name type="scientific">Panaeolus cyanescens</name>
    <dbReference type="NCBI Taxonomy" id="181874"/>
    <lineage>
        <taxon>Eukaryota</taxon>
        <taxon>Fungi</taxon>
        <taxon>Dikarya</taxon>
        <taxon>Basidiomycota</taxon>
        <taxon>Agaricomycotina</taxon>
        <taxon>Agaricomycetes</taxon>
        <taxon>Agaricomycetidae</taxon>
        <taxon>Agaricales</taxon>
        <taxon>Agaricineae</taxon>
        <taxon>Galeropsidaceae</taxon>
        <taxon>Panaeolus</taxon>
    </lineage>
</organism>
<dbReference type="EMBL" id="NHTK01001108">
    <property type="protein sequence ID" value="PPR03052.1"/>
    <property type="molecule type" value="Genomic_DNA"/>
</dbReference>
<evidence type="ECO:0000256" key="1">
    <source>
        <dbReference type="SAM" id="MobiDB-lite"/>
    </source>
</evidence>
<feature type="compositionally biased region" description="Polar residues" evidence="1">
    <location>
        <begin position="109"/>
        <end position="126"/>
    </location>
</feature>
<sequence>MAPHGATHIEIPNTSTQLHINPLQALFQNGTLMLPPQYHQLRNSIVRLEFVLHHVHRQGAPNRSFVARPHSIRAVTPQEMFQSENEASQSALTSSTAAEPRINNEDGSQRASGSRTQFNPSTSTTQRVRELVKEEEGTNEHASSSKGKGKRRAVDDEPEDDHEEGSTDKSDHQSPSKKDMWGSPSKRRRGA</sequence>
<comment type="caution">
    <text evidence="2">The sequence shown here is derived from an EMBL/GenBank/DDBJ whole genome shotgun (WGS) entry which is preliminary data.</text>
</comment>
<accession>A0A409YJ85</accession>
<feature type="compositionally biased region" description="Low complexity" evidence="1">
    <location>
        <begin position="87"/>
        <end position="98"/>
    </location>
</feature>
<feature type="compositionally biased region" description="Basic and acidic residues" evidence="1">
    <location>
        <begin position="164"/>
        <end position="180"/>
    </location>
</feature>
<name>A0A409YJ85_9AGAR</name>
<feature type="compositionally biased region" description="Basic and acidic residues" evidence="1">
    <location>
        <begin position="127"/>
        <end position="139"/>
    </location>
</feature>
<evidence type="ECO:0000313" key="3">
    <source>
        <dbReference type="Proteomes" id="UP000284842"/>
    </source>
</evidence>
<dbReference type="AlphaFoldDB" id="A0A409YJ85"/>
<feature type="region of interest" description="Disordered" evidence="1">
    <location>
        <begin position="80"/>
        <end position="191"/>
    </location>
</feature>
<proteinExistence type="predicted"/>
<protein>
    <submittedName>
        <fullName evidence="2">Uncharacterized protein</fullName>
    </submittedName>
</protein>
<keyword evidence="3" id="KW-1185">Reference proteome</keyword>
<dbReference type="Proteomes" id="UP000284842">
    <property type="component" value="Unassembled WGS sequence"/>
</dbReference>
<evidence type="ECO:0000313" key="2">
    <source>
        <dbReference type="EMBL" id="PPR03052.1"/>
    </source>
</evidence>